<evidence type="ECO:0000256" key="1">
    <source>
        <dbReference type="ARBA" id="ARBA00004610"/>
    </source>
</evidence>
<keyword evidence="15" id="KW-1185">Reference proteome</keyword>
<evidence type="ECO:0000313" key="16">
    <source>
        <dbReference type="WBParaSite" id="ACOC_0000348501-mRNA-1"/>
    </source>
</evidence>
<accession>A0A0R3PGQ2</accession>
<dbReference type="Proteomes" id="UP000267027">
    <property type="component" value="Unassembled WGS sequence"/>
</dbReference>
<dbReference type="PANTHER" id="PTHR11893">
    <property type="entry name" value="INNEXIN"/>
    <property type="match status" value="1"/>
</dbReference>
<reference evidence="14 15" key="2">
    <citation type="submission" date="2018-11" db="EMBL/GenBank/DDBJ databases">
        <authorList>
            <consortium name="Pathogen Informatics"/>
        </authorList>
    </citation>
    <scope>NUCLEOTIDE SEQUENCE [LARGE SCALE GENOMIC DNA]</scope>
    <source>
        <strain evidence="14 15">Costa Rica</strain>
    </source>
</reference>
<evidence type="ECO:0000256" key="7">
    <source>
        <dbReference type="ARBA" id="ARBA00022949"/>
    </source>
</evidence>
<keyword evidence="5 12" id="KW-0812">Transmembrane</keyword>
<dbReference type="EMBL" id="UYYA01001075">
    <property type="protein sequence ID" value="VDM55071.1"/>
    <property type="molecule type" value="Genomic_DNA"/>
</dbReference>
<evidence type="ECO:0000256" key="12">
    <source>
        <dbReference type="RuleBase" id="RU010713"/>
    </source>
</evidence>
<keyword evidence="3 12" id="KW-0813">Transport</keyword>
<evidence type="ECO:0000256" key="10">
    <source>
        <dbReference type="ARBA" id="ARBA00023136"/>
    </source>
</evidence>
<dbReference type="OMA" id="ANAGHIM"/>
<comment type="caution">
    <text evidence="12">Lacks conserved residue(s) required for the propagation of feature annotation.</text>
</comment>
<dbReference type="PANTHER" id="PTHR11893:SF45">
    <property type="entry name" value="INNEXIN"/>
    <property type="match status" value="1"/>
</dbReference>
<feature type="region of interest" description="Disordered" evidence="13">
    <location>
        <begin position="164"/>
        <end position="191"/>
    </location>
</feature>
<evidence type="ECO:0000256" key="3">
    <source>
        <dbReference type="ARBA" id="ARBA00022448"/>
    </source>
</evidence>
<keyword evidence="8 12" id="KW-1133">Transmembrane helix</keyword>
<evidence type="ECO:0000256" key="4">
    <source>
        <dbReference type="ARBA" id="ARBA00022475"/>
    </source>
</evidence>
<dbReference type="GO" id="GO:0005921">
    <property type="term" value="C:gap junction"/>
    <property type="evidence" value="ECO:0007669"/>
    <property type="project" value="UniProtKB-SubCell"/>
</dbReference>
<dbReference type="AlphaFoldDB" id="A0A0R3PGQ2"/>
<evidence type="ECO:0000256" key="8">
    <source>
        <dbReference type="ARBA" id="ARBA00022989"/>
    </source>
</evidence>
<evidence type="ECO:0000256" key="9">
    <source>
        <dbReference type="ARBA" id="ARBA00023065"/>
    </source>
</evidence>
<dbReference type="GO" id="GO:0005243">
    <property type="term" value="F:gap junction channel activity"/>
    <property type="evidence" value="ECO:0007669"/>
    <property type="project" value="TreeGrafter"/>
</dbReference>
<keyword evidence="6" id="KW-0303">Gap junction</keyword>
<evidence type="ECO:0000256" key="13">
    <source>
        <dbReference type="SAM" id="MobiDB-lite"/>
    </source>
</evidence>
<dbReference type="WBParaSite" id="ACOC_0000348501-mRNA-1">
    <property type="protein sequence ID" value="ACOC_0000348501-mRNA-1"/>
    <property type="gene ID" value="ACOC_0000348501"/>
</dbReference>
<keyword evidence="4" id="KW-1003">Cell membrane</keyword>
<dbReference type="GO" id="GO:0034220">
    <property type="term" value="P:monoatomic ion transmembrane transport"/>
    <property type="evidence" value="ECO:0007669"/>
    <property type="project" value="UniProtKB-KW"/>
</dbReference>
<evidence type="ECO:0000313" key="15">
    <source>
        <dbReference type="Proteomes" id="UP000267027"/>
    </source>
</evidence>
<keyword evidence="9 12" id="KW-0406">Ion transport</keyword>
<feature type="transmembrane region" description="Helical" evidence="12">
    <location>
        <begin position="62"/>
        <end position="86"/>
    </location>
</feature>
<evidence type="ECO:0000313" key="14">
    <source>
        <dbReference type="EMBL" id="VDM55071.1"/>
    </source>
</evidence>
<sequence length="191" mass="22101">MTSSVEFHGFTTIIVKIGVKKLKNVLSRYRVTMCDFEVRVLGNKHRHSVQCVLMINMFNEKVYLFIWFWLLGIGTYTAGNFIYWCLQLLSDEKRTSFVGCYLKVLKLVNEEDLSHQRLLNKFVQRSLRADGVFILHLISKNAGDIITSDIIATLWKNFLEDEAEKGREGPQAPTLEDVDGFKEQLDKHPLN</sequence>
<comment type="function">
    <text evidence="12">Structural component of the gap junctions.</text>
</comment>
<keyword evidence="10 12" id="KW-0472">Membrane</keyword>
<protein>
    <recommendedName>
        <fullName evidence="12">Innexin</fullName>
    </recommendedName>
</protein>
<organism evidence="16">
    <name type="scientific">Angiostrongylus costaricensis</name>
    <name type="common">Nematode worm</name>
    <dbReference type="NCBI Taxonomy" id="334426"/>
    <lineage>
        <taxon>Eukaryota</taxon>
        <taxon>Metazoa</taxon>
        <taxon>Ecdysozoa</taxon>
        <taxon>Nematoda</taxon>
        <taxon>Chromadorea</taxon>
        <taxon>Rhabditida</taxon>
        <taxon>Rhabditina</taxon>
        <taxon>Rhabditomorpha</taxon>
        <taxon>Strongyloidea</taxon>
        <taxon>Metastrongylidae</taxon>
        <taxon>Angiostrongylus</taxon>
    </lineage>
</organism>
<feature type="compositionally biased region" description="Basic and acidic residues" evidence="13">
    <location>
        <begin position="179"/>
        <end position="191"/>
    </location>
</feature>
<keyword evidence="11 12" id="KW-0407">Ion channel</keyword>
<dbReference type="PRINTS" id="PR01262">
    <property type="entry name" value="INNEXIN"/>
</dbReference>
<name>A0A0R3PGQ2_ANGCS</name>
<comment type="subcellular location">
    <subcellularLocation>
        <location evidence="1">Cell junction</location>
        <location evidence="1">Gap junction</location>
    </subcellularLocation>
    <subcellularLocation>
        <location evidence="2 12">Cell membrane</location>
        <topology evidence="2 12">Multi-pass membrane protein</topology>
    </subcellularLocation>
</comment>
<evidence type="ECO:0000256" key="2">
    <source>
        <dbReference type="ARBA" id="ARBA00004651"/>
    </source>
</evidence>
<dbReference type="OrthoDB" id="5867527at2759"/>
<dbReference type="InterPro" id="IPR000990">
    <property type="entry name" value="Innexin"/>
</dbReference>
<dbReference type="Pfam" id="PF00876">
    <property type="entry name" value="Innexin"/>
    <property type="match status" value="1"/>
</dbReference>
<gene>
    <name evidence="12" type="primary">inx</name>
    <name evidence="14" type="ORF">ACOC_LOCUS3486</name>
</gene>
<proteinExistence type="inferred from homology"/>
<dbReference type="PROSITE" id="PS51013">
    <property type="entry name" value="PANNEXIN"/>
    <property type="match status" value="1"/>
</dbReference>
<evidence type="ECO:0000256" key="6">
    <source>
        <dbReference type="ARBA" id="ARBA00022868"/>
    </source>
</evidence>
<comment type="similarity">
    <text evidence="12">Belongs to the pannexin family.</text>
</comment>
<dbReference type="STRING" id="334426.A0A0R3PGQ2"/>
<evidence type="ECO:0000256" key="11">
    <source>
        <dbReference type="ARBA" id="ARBA00023303"/>
    </source>
</evidence>
<reference evidence="16" key="1">
    <citation type="submission" date="2017-02" db="UniProtKB">
        <authorList>
            <consortium name="WormBaseParasite"/>
        </authorList>
    </citation>
    <scope>IDENTIFICATION</scope>
</reference>
<evidence type="ECO:0000256" key="5">
    <source>
        <dbReference type="ARBA" id="ARBA00022692"/>
    </source>
</evidence>
<dbReference type="GO" id="GO:0005886">
    <property type="term" value="C:plasma membrane"/>
    <property type="evidence" value="ECO:0007669"/>
    <property type="project" value="UniProtKB-SubCell"/>
</dbReference>
<keyword evidence="7" id="KW-0965">Cell junction</keyword>